<feature type="compositionally biased region" description="Low complexity" evidence="1">
    <location>
        <begin position="90"/>
        <end position="160"/>
    </location>
</feature>
<name>A0A0R1J155_9LACO</name>
<dbReference type="InterPro" id="IPR024968">
    <property type="entry name" value="SlpA_C_lactobacillus"/>
</dbReference>
<dbReference type="SUPFAM" id="SSF52058">
    <property type="entry name" value="L domain-like"/>
    <property type="match status" value="1"/>
</dbReference>
<keyword evidence="4" id="KW-1185">Reference proteome</keyword>
<evidence type="ECO:0000313" key="3">
    <source>
        <dbReference type="EMBL" id="KRK64879.1"/>
    </source>
</evidence>
<dbReference type="EMBL" id="AZDG01000007">
    <property type="protein sequence ID" value="KRK64879.1"/>
    <property type="molecule type" value="Genomic_DNA"/>
</dbReference>
<dbReference type="PATRIC" id="fig|1423811.3.peg.1978"/>
<reference evidence="3 4" key="1">
    <citation type="journal article" date="2015" name="Genome Announc.">
        <title>Expanding the biotechnology potential of lactobacilli through comparative genomics of 213 strains and associated genera.</title>
        <authorList>
            <person name="Sun Z."/>
            <person name="Harris H.M."/>
            <person name="McCann A."/>
            <person name="Guo C."/>
            <person name="Argimon S."/>
            <person name="Zhang W."/>
            <person name="Yang X."/>
            <person name="Jeffery I.B."/>
            <person name="Cooney J.C."/>
            <person name="Kagawa T.F."/>
            <person name="Liu W."/>
            <person name="Song Y."/>
            <person name="Salvetti E."/>
            <person name="Wrobel A."/>
            <person name="Rasinkangas P."/>
            <person name="Parkhill J."/>
            <person name="Rea M.C."/>
            <person name="O'Sullivan O."/>
            <person name="Ritari J."/>
            <person name="Douillard F.P."/>
            <person name="Paul Ross R."/>
            <person name="Yang R."/>
            <person name="Briner A.E."/>
            <person name="Felis G.E."/>
            <person name="de Vos W.M."/>
            <person name="Barrangou R."/>
            <person name="Klaenhammer T.R."/>
            <person name="Caufield P.W."/>
            <person name="Cui Y."/>
            <person name="Zhang H."/>
            <person name="O'Toole P.W."/>
        </authorList>
    </citation>
    <scope>NUCLEOTIDE SEQUENCE [LARGE SCALE GENOMIC DNA]</scope>
    <source>
        <strain evidence="3 4">DSM 20183</strain>
    </source>
</reference>
<dbReference type="Proteomes" id="UP000050929">
    <property type="component" value="Unassembled WGS sequence"/>
</dbReference>
<dbReference type="InterPro" id="IPR032675">
    <property type="entry name" value="LRR_dom_sf"/>
</dbReference>
<gene>
    <name evidence="3" type="ORF">FC72_GL001934</name>
</gene>
<feature type="region of interest" description="Disordered" evidence="1">
    <location>
        <begin position="685"/>
        <end position="707"/>
    </location>
</feature>
<feature type="compositionally biased region" description="Polar residues" evidence="1">
    <location>
        <begin position="161"/>
        <end position="177"/>
    </location>
</feature>
<organism evidence="3 4">
    <name type="scientific">Companilactobacillus tucceti DSM 20183</name>
    <dbReference type="NCBI Taxonomy" id="1423811"/>
    <lineage>
        <taxon>Bacteria</taxon>
        <taxon>Bacillati</taxon>
        <taxon>Bacillota</taxon>
        <taxon>Bacilli</taxon>
        <taxon>Lactobacillales</taxon>
        <taxon>Lactobacillaceae</taxon>
        <taxon>Companilactobacillus</taxon>
    </lineage>
</organism>
<sequence>MNIKFKKDVEFIVQHLFGIHGSSPIQIIIIILTYFDGYNVSNGTTMVVEEGLYMKLIHVSNKKLVLISLLSFSSGLALLGNANIAKADTVSDGSSSGVVASVDQNTSSSTATQTNTSTTSTNNTQGTNNIQATNSTDGNNTNQNNTSNSNNGTTNNNSTQPNVQNSSNNNTSYKPTNVSRPVSYAVAAPVQATTTTNADNTTFAIPADIPADHQGTLSGDGGSSWYLDHNTLNIGPGNITDPVFDSSTSIDNPNSDMVWSNYKYYKDIDTLNISQGAVAGTSLKNYFNGLIYLNTLDVSNLDVSKTTDFSGMFANTDSIIKLDISNWKLSDGVDFSNFLNNSGIQFLNLSGLKFTNANLSGAFELDDFLKSLNQTGTTFTDITNADSMFNKDANLPSLDLTEFTFNSGASINSMLGGLVRLKSLTVRNDTVLDGTGLVNPNEYQGWTDGTNLYNSDNLMKVYGNNSSINESARTSTTWTPVKAPSVNYTINYYDDQTKKLIDSVTGAGEQGGELPVKPNYPGYSTTVDDLNEPVILPSADLGQTVPDQSYDFYLAPLPHSYVTVNESEKGSSSNLNSQEIDLVSGDTDANNAAISKVKDNLAQDRTLVLDETSVDISFGGTRISGKLNDMSTFSGYTVGQILWRLTSDGQYTGFPEDATASDLIDRVAKLVGSNDGTGSLNLVYEAKPGTGSNNNNSGDNNSTTLKDQKAATTTSVVKLYDANGKLITNRGLNVNTAWKSDAIYNFNGVMYYRVSTDEYVKASDVYIYTDKIANIKVNDGQNGDLVDYLGGDLDRKLKSGSEWKTDRIALINGKEYYRVSTDEFIPVSEVTEY</sequence>
<dbReference type="STRING" id="1423811.FC72_GL001934"/>
<comment type="caution">
    <text evidence="3">The sequence shown here is derived from an EMBL/GenBank/DDBJ whole genome shotgun (WGS) entry which is preliminary data.</text>
</comment>
<evidence type="ECO:0000259" key="2">
    <source>
        <dbReference type="Pfam" id="PF03217"/>
    </source>
</evidence>
<evidence type="ECO:0000313" key="4">
    <source>
        <dbReference type="Proteomes" id="UP000050929"/>
    </source>
</evidence>
<feature type="region of interest" description="Disordered" evidence="1">
    <location>
        <begin position="89"/>
        <end position="177"/>
    </location>
</feature>
<feature type="domain" description="S-layer protein C-terminal" evidence="2">
    <location>
        <begin position="719"/>
        <end position="763"/>
    </location>
</feature>
<evidence type="ECO:0000256" key="1">
    <source>
        <dbReference type="SAM" id="MobiDB-lite"/>
    </source>
</evidence>
<feature type="domain" description="S-layer protein C-terminal" evidence="2">
    <location>
        <begin position="796"/>
        <end position="828"/>
    </location>
</feature>
<dbReference type="AlphaFoldDB" id="A0A0R1J155"/>
<dbReference type="Gene3D" id="3.80.10.10">
    <property type="entry name" value="Ribonuclease Inhibitor"/>
    <property type="match status" value="1"/>
</dbReference>
<protein>
    <recommendedName>
        <fullName evidence="2">S-layer protein C-terminal domain-containing protein</fullName>
    </recommendedName>
</protein>
<accession>A0A0R1J155</accession>
<dbReference type="Pfam" id="PF03217">
    <property type="entry name" value="SlpA"/>
    <property type="match status" value="2"/>
</dbReference>
<feature type="compositionally biased region" description="Low complexity" evidence="1">
    <location>
        <begin position="689"/>
        <end position="704"/>
    </location>
</feature>
<proteinExistence type="predicted"/>